<dbReference type="EMBL" id="JANJYJ010000010">
    <property type="protein sequence ID" value="KAK3184566.1"/>
    <property type="molecule type" value="Genomic_DNA"/>
</dbReference>
<dbReference type="Proteomes" id="UP001281410">
    <property type="component" value="Unassembled WGS sequence"/>
</dbReference>
<dbReference type="AlphaFoldDB" id="A0AAD9ZLU1"/>
<organism evidence="2 3">
    <name type="scientific">Dipteronia sinensis</name>
    <dbReference type="NCBI Taxonomy" id="43782"/>
    <lineage>
        <taxon>Eukaryota</taxon>
        <taxon>Viridiplantae</taxon>
        <taxon>Streptophyta</taxon>
        <taxon>Embryophyta</taxon>
        <taxon>Tracheophyta</taxon>
        <taxon>Spermatophyta</taxon>
        <taxon>Magnoliopsida</taxon>
        <taxon>eudicotyledons</taxon>
        <taxon>Gunneridae</taxon>
        <taxon>Pentapetalae</taxon>
        <taxon>rosids</taxon>
        <taxon>malvids</taxon>
        <taxon>Sapindales</taxon>
        <taxon>Sapindaceae</taxon>
        <taxon>Hippocastanoideae</taxon>
        <taxon>Acereae</taxon>
        <taxon>Dipteronia</taxon>
    </lineage>
</organism>
<dbReference type="PANTHER" id="PTHR31973">
    <property type="entry name" value="POLYPROTEIN, PUTATIVE-RELATED"/>
    <property type="match status" value="1"/>
</dbReference>
<dbReference type="PANTHER" id="PTHR31973:SF187">
    <property type="entry name" value="MUTATOR TRANSPOSASE MUDRA PROTEIN"/>
    <property type="match status" value="1"/>
</dbReference>
<evidence type="ECO:0000256" key="1">
    <source>
        <dbReference type="SAM" id="MobiDB-lite"/>
    </source>
</evidence>
<evidence type="ECO:0000313" key="3">
    <source>
        <dbReference type="Proteomes" id="UP001281410"/>
    </source>
</evidence>
<reference evidence="2" key="1">
    <citation type="journal article" date="2023" name="Plant J.">
        <title>Genome sequences and population genomics provide insights into the demographic history, inbreeding, and mutation load of two 'living fossil' tree species of Dipteronia.</title>
        <authorList>
            <person name="Feng Y."/>
            <person name="Comes H.P."/>
            <person name="Chen J."/>
            <person name="Zhu S."/>
            <person name="Lu R."/>
            <person name="Zhang X."/>
            <person name="Li P."/>
            <person name="Qiu J."/>
            <person name="Olsen K.M."/>
            <person name="Qiu Y."/>
        </authorList>
    </citation>
    <scope>NUCLEOTIDE SEQUENCE</scope>
    <source>
        <strain evidence="2">NBL</strain>
    </source>
</reference>
<keyword evidence="3" id="KW-1185">Reference proteome</keyword>
<sequence length="215" mass="25028">MGGLVEDSVKDDGGEYEINSGSESETFDDDFIKLQYEEIERWGNEDQWDDRGENGLDLVVMEDKETGSDNEGEKRLDHSVALEDEEMGLDDEGEKRLDHSVAMDDEQKQAMKKLKRMNRNKWKMKKPTFEQFNMESDLMTVKLKVWKDYICQPSKVQVYRVKRKTSILIEGSLATQYAKLWDYAEEIRRSNPGSTVVIDTEEGLDKAVMFLRIYI</sequence>
<protein>
    <submittedName>
        <fullName evidence="2">Uncharacterized protein</fullName>
    </submittedName>
</protein>
<accession>A0AAD9ZLU1</accession>
<gene>
    <name evidence="2" type="ORF">Dsin_031852</name>
</gene>
<comment type="caution">
    <text evidence="2">The sequence shown here is derived from an EMBL/GenBank/DDBJ whole genome shotgun (WGS) entry which is preliminary data.</text>
</comment>
<name>A0AAD9ZLU1_9ROSI</name>
<evidence type="ECO:0000313" key="2">
    <source>
        <dbReference type="EMBL" id="KAK3184566.1"/>
    </source>
</evidence>
<feature type="region of interest" description="Disordered" evidence="1">
    <location>
        <begin position="1"/>
        <end position="29"/>
    </location>
</feature>
<proteinExistence type="predicted"/>